<reference evidence="2" key="1">
    <citation type="submission" date="2009-01" db="EMBL/GenBank/DDBJ databases">
        <title>Complete sequence of chromosome Cyanothece sp. PCC 7425.</title>
        <authorList>
            <consortium name="US DOE Joint Genome Institute"/>
            <person name="Lucas S."/>
            <person name="Copeland A."/>
            <person name="Lapidus A."/>
            <person name="Glavina del Rio T."/>
            <person name="Dalin E."/>
            <person name="Tice H."/>
            <person name="Bruce D."/>
            <person name="Goodwin L."/>
            <person name="Pitluck S."/>
            <person name="Sims D."/>
            <person name="Meineke L."/>
            <person name="Brettin T."/>
            <person name="Detter J.C."/>
            <person name="Han C."/>
            <person name="Larimer F."/>
            <person name="Land M."/>
            <person name="Hauser L."/>
            <person name="Kyrpides N."/>
            <person name="Ovchinnikova G."/>
            <person name="Liberton M."/>
            <person name="Stoeckel J."/>
            <person name="Banerjee A."/>
            <person name="Singh A."/>
            <person name="Page L."/>
            <person name="Sato H."/>
            <person name="Zhao L."/>
            <person name="Sherman L."/>
            <person name="Pakrasi H."/>
            <person name="Richardson P."/>
        </authorList>
    </citation>
    <scope>NUCLEOTIDE SEQUENCE</scope>
    <source>
        <strain evidence="2">PCC 7425</strain>
    </source>
</reference>
<protein>
    <submittedName>
        <fullName evidence="2">Iron-sulfur cluster assembly accessory protein</fullName>
    </submittedName>
</protein>
<dbReference type="AlphaFoldDB" id="B8HTR6"/>
<dbReference type="STRING" id="395961.Cyan7425_3829"/>
<dbReference type="NCBIfam" id="TIGR00049">
    <property type="entry name" value="iron-sulfur cluster assembly accessory protein"/>
    <property type="match status" value="1"/>
</dbReference>
<name>B8HTR6_CYAP4</name>
<dbReference type="PANTHER" id="PTHR47265">
    <property type="entry name" value="IRON-SULFUR ASSEMBLY PROTEIN ISCA, CHLOROPLASTIC"/>
    <property type="match status" value="1"/>
</dbReference>
<dbReference type="GO" id="GO:0016226">
    <property type="term" value="P:iron-sulfur cluster assembly"/>
    <property type="evidence" value="ECO:0007669"/>
    <property type="project" value="InterPro"/>
</dbReference>
<dbReference type="PROSITE" id="PS01152">
    <property type="entry name" value="HESB"/>
    <property type="match status" value="1"/>
</dbReference>
<dbReference type="OrthoDB" id="9801228at2"/>
<dbReference type="InterPro" id="IPR016092">
    <property type="entry name" value="ATAP"/>
</dbReference>
<dbReference type="InterPro" id="IPR031108">
    <property type="entry name" value="IscA_plant_cyanobact"/>
</dbReference>
<dbReference type="InterPro" id="IPR000361">
    <property type="entry name" value="ATAP_core_dom"/>
</dbReference>
<evidence type="ECO:0000313" key="2">
    <source>
        <dbReference type="EMBL" id="ACL46147.1"/>
    </source>
</evidence>
<dbReference type="eggNOG" id="COG0316">
    <property type="taxonomic scope" value="Bacteria"/>
</dbReference>
<feature type="domain" description="Core" evidence="1">
    <location>
        <begin position="2"/>
        <end position="104"/>
    </location>
</feature>
<dbReference type="SUPFAM" id="SSF89360">
    <property type="entry name" value="HesB-like domain"/>
    <property type="match status" value="1"/>
</dbReference>
<dbReference type="HOGENOM" id="CLU_069054_5_2_3"/>
<dbReference type="Pfam" id="PF01521">
    <property type="entry name" value="Fe-S_biosyn"/>
    <property type="match status" value="1"/>
</dbReference>
<dbReference type="Gene3D" id="2.60.300.12">
    <property type="entry name" value="HesB-like domain"/>
    <property type="match status" value="1"/>
</dbReference>
<dbReference type="GO" id="GO:0030674">
    <property type="term" value="F:protein-macromolecule adaptor activity"/>
    <property type="evidence" value="ECO:0007669"/>
    <property type="project" value="TreeGrafter"/>
</dbReference>
<dbReference type="KEGG" id="cyn:Cyan7425_3829"/>
<sequence>MIYLSASAATEVKRLGAKRRSVSSGFLRVGVQPGTCASLSYQMELVQHSQPQDHLFECQGIRVIVDPVSFPYLKGLTLDYSEDLMGGSFRFHNPNATQTCGCGNSFAVDS</sequence>
<proteinExistence type="predicted"/>
<dbReference type="PANTHER" id="PTHR47265:SF1">
    <property type="entry name" value="IRON-SULFUR ASSEMBLY PROTEIN ISCA, CHLOROPLASTIC"/>
    <property type="match status" value="1"/>
</dbReference>
<dbReference type="EMBL" id="CP001344">
    <property type="protein sequence ID" value="ACL46147.1"/>
    <property type="molecule type" value="Genomic_DNA"/>
</dbReference>
<dbReference type="InterPro" id="IPR017870">
    <property type="entry name" value="FeS_cluster_insertion_CS"/>
</dbReference>
<dbReference type="InterPro" id="IPR035903">
    <property type="entry name" value="HesB-like_dom_sf"/>
</dbReference>
<organism evidence="2">
    <name type="scientific">Cyanothece sp. (strain PCC 7425 / ATCC 29141)</name>
    <dbReference type="NCBI Taxonomy" id="395961"/>
    <lineage>
        <taxon>Bacteria</taxon>
        <taxon>Bacillati</taxon>
        <taxon>Cyanobacteriota</taxon>
        <taxon>Cyanophyceae</taxon>
        <taxon>Gomontiellales</taxon>
        <taxon>Cyanothecaceae</taxon>
        <taxon>Cyanothece</taxon>
    </lineage>
</organism>
<dbReference type="GO" id="GO:0051537">
    <property type="term" value="F:2 iron, 2 sulfur cluster binding"/>
    <property type="evidence" value="ECO:0007669"/>
    <property type="project" value="UniProtKB-ARBA"/>
</dbReference>
<evidence type="ECO:0000259" key="1">
    <source>
        <dbReference type="Pfam" id="PF01521"/>
    </source>
</evidence>
<gene>
    <name evidence="2" type="ordered locus">Cyan7425_3829</name>
</gene>
<accession>B8HTR6</accession>